<evidence type="ECO:0000313" key="1">
    <source>
        <dbReference type="EMBL" id="HGN36839.1"/>
    </source>
</evidence>
<accession>A0A7J3I802</accession>
<sequence length="380" mass="43431">MGSDFIARADILERIYIENTVTSTRLSKAIGIDYKKIVSMFNILRDRYGVHVWVDILQSKLGLGLVLLILKGLRLKPPRDPRIWSEIAVRLPYPRSIAWTPTGELQMVFQSPLRTDVINVENVREFVAVSQKFDFVLRSKPLVELLNMFVDLEFRELVERGLDIAMEHRYRLDREYVLSPRKFDGLDLAILNVLEPHPEITLRRLAQEVNKALNREYSVASIEYHLDKHVENMILGYRVANYAPSYKLSETVSIVILSCRDPLDLCSRAISHPFIISCVGNSHNGVAAANICAPSEYQGSFTLRFIEKSQSYECSEALAHIQYLAIPPYMAAFAVPRPRPKGHVQAMDEARVEYDPRSRSWGAVIDVKHVIDILTNYLGF</sequence>
<proteinExistence type="predicted"/>
<dbReference type="AlphaFoldDB" id="A0A7J3I802"/>
<dbReference type="EMBL" id="DTAI01000134">
    <property type="protein sequence ID" value="HGN36839.1"/>
    <property type="molecule type" value="Genomic_DNA"/>
</dbReference>
<comment type="caution">
    <text evidence="1">The sequence shown here is derived from an EMBL/GenBank/DDBJ whole genome shotgun (WGS) entry which is preliminary data.</text>
</comment>
<protein>
    <submittedName>
        <fullName evidence="1">Uncharacterized protein</fullName>
    </submittedName>
</protein>
<reference evidence="1" key="1">
    <citation type="journal article" date="2020" name="mSystems">
        <title>Genome- and Community-Level Interaction Insights into Carbon Utilization and Element Cycling Functions of Hydrothermarchaeota in Hydrothermal Sediment.</title>
        <authorList>
            <person name="Zhou Z."/>
            <person name="Liu Y."/>
            <person name="Xu W."/>
            <person name="Pan J."/>
            <person name="Luo Z.H."/>
            <person name="Li M."/>
        </authorList>
    </citation>
    <scope>NUCLEOTIDE SEQUENCE [LARGE SCALE GENOMIC DNA]</scope>
    <source>
        <strain evidence="1">SpSt-618</strain>
    </source>
</reference>
<name>A0A7J3I802_9CREN</name>
<gene>
    <name evidence="1" type="ORF">ENT87_04760</name>
</gene>
<organism evidence="1">
    <name type="scientific">Ignisphaera aggregans</name>
    <dbReference type="NCBI Taxonomy" id="334771"/>
    <lineage>
        <taxon>Archaea</taxon>
        <taxon>Thermoproteota</taxon>
        <taxon>Thermoprotei</taxon>
        <taxon>Desulfurococcales</taxon>
        <taxon>Desulfurococcaceae</taxon>
        <taxon>Ignisphaera</taxon>
    </lineage>
</organism>